<keyword evidence="2" id="KW-0812">Transmembrane</keyword>
<feature type="region of interest" description="Disordered" evidence="1">
    <location>
        <begin position="1"/>
        <end position="22"/>
    </location>
</feature>
<evidence type="ECO:0000256" key="2">
    <source>
        <dbReference type="SAM" id="Phobius"/>
    </source>
</evidence>
<feature type="region of interest" description="Disordered" evidence="1">
    <location>
        <begin position="70"/>
        <end position="98"/>
    </location>
</feature>
<feature type="compositionally biased region" description="Low complexity" evidence="1">
    <location>
        <begin position="76"/>
        <end position="89"/>
    </location>
</feature>
<keyword evidence="4" id="KW-1185">Reference proteome</keyword>
<protein>
    <submittedName>
        <fullName evidence="3">Uncharacterized protein</fullName>
    </submittedName>
</protein>
<name>A0A9N7W479_PLEPL</name>
<comment type="caution">
    <text evidence="3">The sequence shown here is derived from an EMBL/GenBank/DDBJ whole genome shotgun (WGS) entry which is preliminary data.</text>
</comment>
<dbReference type="AlphaFoldDB" id="A0A9N7W479"/>
<evidence type="ECO:0000313" key="4">
    <source>
        <dbReference type="Proteomes" id="UP001153269"/>
    </source>
</evidence>
<feature type="transmembrane region" description="Helical" evidence="2">
    <location>
        <begin position="29"/>
        <end position="49"/>
    </location>
</feature>
<sequence length="111" mass="12195">MAVYSRPSGNFQARTRQQRVVPPSPSHTLAFLISVPFLLLLLLLLFLLLPSKTNLIPSWPGKETEAMRLAEEGRSRAGAGASSGGSSSRGQREGNEDILKFHPWNTTSMFL</sequence>
<dbReference type="Proteomes" id="UP001153269">
    <property type="component" value="Unassembled WGS sequence"/>
</dbReference>
<dbReference type="EMBL" id="CADEAL010004491">
    <property type="protein sequence ID" value="CAB1460707.1"/>
    <property type="molecule type" value="Genomic_DNA"/>
</dbReference>
<reference evidence="3" key="1">
    <citation type="submission" date="2020-03" db="EMBL/GenBank/DDBJ databases">
        <authorList>
            <person name="Weist P."/>
        </authorList>
    </citation>
    <scope>NUCLEOTIDE SEQUENCE</scope>
</reference>
<proteinExistence type="predicted"/>
<evidence type="ECO:0000313" key="3">
    <source>
        <dbReference type="EMBL" id="CAB1460707.1"/>
    </source>
</evidence>
<gene>
    <name evidence="3" type="ORF">PLEPLA_LOCUS48579</name>
</gene>
<evidence type="ECO:0000256" key="1">
    <source>
        <dbReference type="SAM" id="MobiDB-lite"/>
    </source>
</evidence>
<organism evidence="3 4">
    <name type="scientific">Pleuronectes platessa</name>
    <name type="common">European plaice</name>
    <dbReference type="NCBI Taxonomy" id="8262"/>
    <lineage>
        <taxon>Eukaryota</taxon>
        <taxon>Metazoa</taxon>
        <taxon>Chordata</taxon>
        <taxon>Craniata</taxon>
        <taxon>Vertebrata</taxon>
        <taxon>Euteleostomi</taxon>
        <taxon>Actinopterygii</taxon>
        <taxon>Neopterygii</taxon>
        <taxon>Teleostei</taxon>
        <taxon>Neoteleostei</taxon>
        <taxon>Acanthomorphata</taxon>
        <taxon>Carangaria</taxon>
        <taxon>Pleuronectiformes</taxon>
        <taxon>Pleuronectoidei</taxon>
        <taxon>Pleuronectidae</taxon>
        <taxon>Pleuronectes</taxon>
    </lineage>
</organism>
<accession>A0A9N7W479</accession>
<keyword evidence="2" id="KW-1133">Transmembrane helix</keyword>
<keyword evidence="2" id="KW-0472">Membrane</keyword>